<evidence type="ECO:0000313" key="2">
    <source>
        <dbReference type="EMBL" id="GAA4404889.1"/>
    </source>
</evidence>
<evidence type="ECO:0000256" key="1">
    <source>
        <dbReference type="SAM" id="Phobius"/>
    </source>
</evidence>
<gene>
    <name evidence="2" type="ORF">GCM10023168_18050</name>
</gene>
<keyword evidence="1" id="KW-0812">Transmembrane</keyword>
<feature type="transmembrane region" description="Helical" evidence="1">
    <location>
        <begin position="59"/>
        <end position="84"/>
    </location>
</feature>
<name>A0ABP8KDV4_9MICO</name>
<protein>
    <submittedName>
        <fullName evidence="2">Uncharacterized protein</fullName>
    </submittedName>
</protein>
<comment type="caution">
    <text evidence="2">The sequence shown here is derived from an EMBL/GenBank/DDBJ whole genome shotgun (WGS) entry which is preliminary data.</text>
</comment>
<reference evidence="3" key="1">
    <citation type="journal article" date="2019" name="Int. J. Syst. Evol. Microbiol.">
        <title>The Global Catalogue of Microorganisms (GCM) 10K type strain sequencing project: providing services to taxonomists for standard genome sequencing and annotation.</title>
        <authorList>
            <consortium name="The Broad Institute Genomics Platform"/>
            <consortium name="The Broad Institute Genome Sequencing Center for Infectious Disease"/>
            <person name="Wu L."/>
            <person name="Ma J."/>
        </authorList>
    </citation>
    <scope>NUCLEOTIDE SEQUENCE [LARGE SCALE GENOMIC DNA]</scope>
    <source>
        <strain evidence="3">JCM 17809</strain>
    </source>
</reference>
<sequence>MEETAVLVSLAESGADDARLDTLTRQLRDEVRRLDVSDVRAVPAGTPAPPGSRGLDVAAIGQFVVALVGTQGLAGVVTAMVAWLKRGDDAPRQVRLEVGGDVLELSGASSEEQDRLVAMFLSRHAEKD</sequence>
<keyword evidence="3" id="KW-1185">Reference proteome</keyword>
<dbReference type="EMBL" id="BAABGM010000011">
    <property type="protein sequence ID" value="GAA4404889.1"/>
    <property type="molecule type" value="Genomic_DNA"/>
</dbReference>
<keyword evidence="1" id="KW-1133">Transmembrane helix</keyword>
<accession>A0ABP8KDV4</accession>
<dbReference type="Proteomes" id="UP001500945">
    <property type="component" value="Unassembled WGS sequence"/>
</dbReference>
<dbReference type="RefSeq" id="WP_345204842.1">
    <property type="nucleotide sequence ID" value="NZ_BAABGM010000011.1"/>
</dbReference>
<proteinExistence type="predicted"/>
<evidence type="ECO:0000313" key="3">
    <source>
        <dbReference type="Proteomes" id="UP001500945"/>
    </source>
</evidence>
<keyword evidence="1" id="KW-0472">Membrane</keyword>
<organism evidence="2 3">
    <name type="scientific">Fodinibacter luteus</name>
    <dbReference type="NCBI Taxonomy" id="552064"/>
    <lineage>
        <taxon>Bacteria</taxon>
        <taxon>Bacillati</taxon>
        <taxon>Actinomycetota</taxon>
        <taxon>Actinomycetes</taxon>
        <taxon>Micrococcales</taxon>
        <taxon>Intrasporangiaceae</taxon>
        <taxon>Fodinibacter (ex Wang et al. 2009)</taxon>
    </lineage>
</organism>